<organism evidence="3 4">
    <name type="scientific">Amycolatopsis bartoniae</name>
    <dbReference type="NCBI Taxonomy" id="941986"/>
    <lineage>
        <taxon>Bacteria</taxon>
        <taxon>Bacillati</taxon>
        <taxon>Actinomycetota</taxon>
        <taxon>Actinomycetes</taxon>
        <taxon>Pseudonocardiales</taxon>
        <taxon>Pseudonocardiaceae</taxon>
        <taxon>Amycolatopsis</taxon>
    </lineage>
</organism>
<proteinExistence type="predicted"/>
<accession>A0A8H9IU21</accession>
<sequence>MVKHRNRTKKWLAAGASGCVAAGTALTAVLLGGGVSSAAPASLTLNYTCPFPLIGTQTLPIRISADVPDTATVGEPTPAFDVTTVSTVPATATQGLTLVGAATVEGSAAASSTVTAPEGTIPVTVPATIPTTPVPASGSFDVTATGSAPSMTFTQPGTATITVGDVKLTLHPKRADGSDTGLGTFDSQCTQVPGQNNTLATITINGGGTTTEPTTTEPTTTEPTTTQPTTTEPTTTEPTTTAPTTTPGNPGGGIQYGYALQGSSTLKKLGANVPLTGGIDANLDLATGAFTADLTLDPSSLQAKLFHFIPITANVAFQQEGQTTGTLANGVLTSHSSTTIKLPVVKVLGFPISKSPSCRTSAPSDIALRSGPGFDPLTGGNLSGTYDVASLTGCGPLNGLISALATGPGNTINATLTPKAS</sequence>
<evidence type="ECO:0000313" key="4">
    <source>
        <dbReference type="Proteomes" id="UP000658656"/>
    </source>
</evidence>
<gene>
    <name evidence="3" type="ORF">GCM10017566_27630</name>
</gene>
<keyword evidence="4" id="KW-1185">Reference proteome</keyword>
<dbReference type="Proteomes" id="UP000658656">
    <property type="component" value="Unassembled WGS sequence"/>
</dbReference>
<dbReference type="InterPro" id="IPR046542">
    <property type="entry name" value="DUF6801"/>
</dbReference>
<reference evidence="3" key="1">
    <citation type="journal article" date="2014" name="Int. J. Syst. Evol. Microbiol.">
        <title>Complete genome sequence of Corynebacterium casei LMG S-19264T (=DSM 44701T), isolated from a smear-ripened cheese.</title>
        <authorList>
            <consortium name="US DOE Joint Genome Institute (JGI-PGF)"/>
            <person name="Walter F."/>
            <person name="Albersmeier A."/>
            <person name="Kalinowski J."/>
            <person name="Ruckert C."/>
        </authorList>
    </citation>
    <scope>NUCLEOTIDE SEQUENCE</scope>
    <source>
        <strain evidence="3">CGMCC 4.7679</strain>
    </source>
</reference>
<name>A0A8H9IU21_9PSEU</name>
<dbReference type="RefSeq" id="WP_145936515.1">
    <property type="nucleotide sequence ID" value="NZ_BNAV01000003.1"/>
</dbReference>
<comment type="caution">
    <text evidence="3">The sequence shown here is derived from an EMBL/GenBank/DDBJ whole genome shotgun (WGS) entry which is preliminary data.</text>
</comment>
<evidence type="ECO:0000313" key="3">
    <source>
        <dbReference type="EMBL" id="GHF52721.1"/>
    </source>
</evidence>
<evidence type="ECO:0000259" key="2">
    <source>
        <dbReference type="Pfam" id="PF20611"/>
    </source>
</evidence>
<feature type="compositionally biased region" description="Low complexity" evidence="1">
    <location>
        <begin position="210"/>
        <end position="247"/>
    </location>
</feature>
<feature type="region of interest" description="Disordered" evidence="1">
    <location>
        <begin position="203"/>
        <end position="255"/>
    </location>
</feature>
<dbReference type="OrthoDB" id="4863392at2"/>
<reference evidence="3" key="2">
    <citation type="submission" date="2020-09" db="EMBL/GenBank/DDBJ databases">
        <authorList>
            <person name="Sun Q."/>
            <person name="Zhou Y."/>
        </authorList>
    </citation>
    <scope>NUCLEOTIDE SEQUENCE</scope>
    <source>
        <strain evidence="3">CGMCC 4.7679</strain>
    </source>
</reference>
<feature type="domain" description="DUF6801" evidence="2">
    <location>
        <begin position="46"/>
        <end position="200"/>
    </location>
</feature>
<dbReference type="Pfam" id="PF20611">
    <property type="entry name" value="DUF6801"/>
    <property type="match status" value="1"/>
</dbReference>
<dbReference type="AlphaFoldDB" id="A0A8H9IU21"/>
<protein>
    <recommendedName>
        <fullName evidence="2">DUF6801 domain-containing protein</fullName>
    </recommendedName>
</protein>
<dbReference type="EMBL" id="BNAV01000003">
    <property type="protein sequence ID" value="GHF52721.1"/>
    <property type="molecule type" value="Genomic_DNA"/>
</dbReference>
<evidence type="ECO:0000256" key="1">
    <source>
        <dbReference type="SAM" id="MobiDB-lite"/>
    </source>
</evidence>